<keyword evidence="1" id="KW-0812">Transmembrane</keyword>
<name>A0A1G5V249_9EURY</name>
<sequence>MDNKGFISVEFLFSVFIILIMATALLVYSGNAINSSLNVESNLNHRLILDSVSNAINEVDSHGEFYSKSIKLPDTGEYYVIVLEKNRLTIEYDGKKGESYVPFIDPYSTYKMYPGHIYDIEKTQEGKILIT</sequence>
<dbReference type="OrthoDB" id="77333at2157"/>
<evidence type="ECO:0000313" key="3">
    <source>
        <dbReference type="Proteomes" id="UP000323439"/>
    </source>
</evidence>
<evidence type="ECO:0000313" key="2">
    <source>
        <dbReference type="EMBL" id="SDA39456.1"/>
    </source>
</evidence>
<protein>
    <recommendedName>
        <fullName evidence="4">Class III signal peptide</fullName>
    </recommendedName>
</protein>
<dbReference type="Proteomes" id="UP000323439">
    <property type="component" value="Unassembled WGS sequence"/>
</dbReference>
<feature type="transmembrane region" description="Helical" evidence="1">
    <location>
        <begin position="6"/>
        <end position="28"/>
    </location>
</feature>
<dbReference type="STRING" id="230361.sm9_0969"/>
<keyword evidence="3" id="KW-1185">Reference proteome</keyword>
<keyword evidence="1" id="KW-0472">Membrane</keyword>
<evidence type="ECO:0000256" key="1">
    <source>
        <dbReference type="SAM" id="Phobius"/>
    </source>
</evidence>
<dbReference type="EMBL" id="FMXB01000002">
    <property type="protein sequence ID" value="SDA39456.1"/>
    <property type="molecule type" value="Genomic_DNA"/>
</dbReference>
<keyword evidence="1" id="KW-1133">Transmembrane helix</keyword>
<accession>A0A1G5V249</accession>
<proteinExistence type="predicted"/>
<dbReference type="AlphaFoldDB" id="A0A1G5V249"/>
<gene>
    <name evidence="2" type="ORF">SAMN02910315_00258</name>
</gene>
<reference evidence="2 3" key="1">
    <citation type="submission" date="2016-10" db="EMBL/GenBank/DDBJ databases">
        <authorList>
            <person name="Varghese N."/>
            <person name="Submissions S."/>
        </authorList>
    </citation>
    <scope>NUCLEOTIDE SEQUENCE [LARGE SCALE GENOMIC DNA]</scope>
    <source>
        <strain evidence="2 3">DSM 16643</strain>
    </source>
</reference>
<evidence type="ECO:0008006" key="4">
    <source>
        <dbReference type="Google" id="ProtNLM"/>
    </source>
</evidence>
<organism evidence="2 3">
    <name type="scientific">Methanobrevibacter millerae</name>
    <dbReference type="NCBI Taxonomy" id="230361"/>
    <lineage>
        <taxon>Archaea</taxon>
        <taxon>Methanobacteriati</taxon>
        <taxon>Methanobacteriota</taxon>
        <taxon>Methanomada group</taxon>
        <taxon>Methanobacteria</taxon>
        <taxon>Methanobacteriales</taxon>
        <taxon>Methanobacteriaceae</taxon>
        <taxon>Methanobrevibacter</taxon>
    </lineage>
</organism>